<protein>
    <submittedName>
        <fullName evidence="2">Rab-like protein</fullName>
    </submittedName>
</protein>
<dbReference type="GO" id="GO:0005525">
    <property type="term" value="F:GTP binding"/>
    <property type="evidence" value="ECO:0007669"/>
    <property type="project" value="InterPro"/>
</dbReference>
<evidence type="ECO:0000313" key="2">
    <source>
        <dbReference type="EMBL" id="JAP92302.1"/>
    </source>
</evidence>
<keyword evidence="1" id="KW-0547">Nucleotide-binding</keyword>
<dbReference type="Pfam" id="PF00071">
    <property type="entry name" value="Ras"/>
    <property type="match status" value="1"/>
</dbReference>
<dbReference type="SMART" id="SM00173">
    <property type="entry name" value="RAS"/>
    <property type="match status" value="1"/>
</dbReference>
<dbReference type="NCBIfam" id="TIGR00231">
    <property type="entry name" value="small_GTP"/>
    <property type="match status" value="1"/>
</dbReference>
<dbReference type="PROSITE" id="PS51421">
    <property type="entry name" value="RAS"/>
    <property type="match status" value="1"/>
</dbReference>
<dbReference type="Gene3D" id="3.40.50.300">
    <property type="entry name" value="P-loop containing nucleotide triphosphate hydrolases"/>
    <property type="match status" value="1"/>
</dbReference>
<dbReference type="EMBL" id="GDID01004304">
    <property type="protein sequence ID" value="JAP92302.1"/>
    <property type="molecule type" value="Transcribed_RNA"/>
</dbReference>
<evidence type="ECO:0000256" key="1">
    <source>
        <dbReference type="ARBA" id="ARBA00022741"/>
    </source>
</evidence>
<dbReference type="InterPro" id="IPR027417">
    <property type="entry name" value="P-loop_NTPase"/>
</dbReference>
<feature type="non-terminal residue" evidence="2">
    <location>
        <position position="1"/>
    </location>
</feature>
<sequence>VGPPASGKSCFVIRASQQQYLEDTATTTTAAFLQKEYTHKNRDVKLEIWDTAGQEKFKSVSYSCFRKADMALFFFDCSDIESFKATDYWVQQVKEKVPDCIYLYLIGNKIDLNSQVSDQEANDYATQNQLKYLKISAKTNQGIDQLFNAIGDDYLAKQLLGQQTKQKFEVKDITNQMKKCC</sequence>
<dbReference type="CDD" id="cd00154">
    <property type="entry name" value="Rab"/>
    <property type="match status" value="1"/>
</dbReference>
<reference evidence="2" key="1">
    <citation type="submission" date="2015-07" db="EMBL/GenBank/DDBJ databases">
        <title>Adaptation to a free-living lifestyle via gene acquisitions in the diplomonad Trepomonas sp. PC1.</title>
        <authorList>
            <person name="Xu F."/>
            <person name="Jerlstrom-Hultqvist J."/>
            <person name="Kolisko M."/>
            <person name="Simpson A.G.B."/>
            <person name="Roger A.J."/>
            <person name="Svard S.G."/>
            <person name="Andersson J.O."/>
        </authorList>
    </citation>
    <scope>NUCLEOTIDE SEQUENCE</scope>
    <source>
        <strain evidence="2">PC1</strain>
    </source>
</reference>
<dbReference type="FunFam" id="3.40.50.300:FF:001329">
    <property type="entry name" value="Small GTP-binding protein, putative"/>
    <property type="match status" value="1"/>
</dbReference>
<organism evidence="2">
    <name type="scientific">Trepomonas sp. PC1</name>
    <dbReference type="NCBI Taxonomy" id="1076344"/>
    <lineage>
        <taxon>Eukaryota</taxon>
        <taxon>Metamonada</taxon>
        <taxon>Diplomonadida</taxon>
        <taxon>Hexamitidae</taxon>
        <taxon>Hexamitinae</taxon>
        <taxon>Trepomonas</taxon>
    </lineage>
</organism>
<dbReference type="PANTHER" id="PTHR47978">
    <property type="match status" value="1"/>
</dbReference>
<accession>A0A146K607</accession>
<dbReference type="PROSITE" id="PS51419">
    <property type="entry name" value="RAB"/>
    <property type="match status" value="1"/>
</dbReference>
<dbReference type="SMART" id="SM00174">
    <property type="entry name" value="RHO"/>
    <property type="match status" value="1"/>
</dbReference>
<name>A0A146K607_9EUKA</name>
<proteinExistence type="predicted"/>
<dbReference type="InterPro" id="IPR001806">
    <property type="entry name" value="Small_GTPase"/>
</dbReference>
<dbReference type="SMART" id="SM00175">
    <property type="entry name" value="RAB"/>
    <property type="match status" value="1"/>
</dbReference>
<dbReference type="InterPro" id="IPR005225">
    <property type="entry name" value="Small_GTP-bd"/>
</dbReference>
<gene>
    <name evidence="2" type="ORF">TPC1_15804</name>
</gene>
<dbReference type="PRINTS" id="PR00449">
    <property type="entry name" value="RASTRNSFRMNG"/>
</dbReference>
<dbReference type="GO" id="GO:0003924">
    <property type="term" value="F:GTPase activity"/>
    <property type="evidence" value="ECO:0007669"/>
    <property type="project" value="InterPro"/>
</dbReference>
<dbReference type="SUPFAM" id="SSF52540">
    <property type="entry name" value="P-loop containing nucleoside triphosphate hydrolases"/>
    <property type="match status" value="1"/>
</dbReference>
<dbReference type="AlphaFoldDB" id="A0A146K607"/>